<evidence type="ECO:0000313" key="1">
    <source>
        <dbReference type="EMBL" id="KAF5928036.1"/>
    </source>
</evidence>
<protein>
    <submittedName>
        <fullName evidence="1">Uncharacterized protein</fullName>
    </submittedName>
</protein>
<dbReference type="EMBL" id="JACDTQ010000475">
    <property type="protein sequence ID" value="KAF5928036.1"/>
    <property type="molecule type" value="Genomic_DNA"/>
</dbReference>
<accession>A0A7J7FK40</accession>
<proteinExistence type="predicted"/>
<dbReference type="InterPro" id="IPR012677">
    <property type="entry name" value="Nucleotide-bd_a/b_plait_sf"/>
</dbReference>
<dbReference type="Proteomes" id="UP000551758">
    <property type="component" value="Unassembled WGS sequence"/>
</dbReference>
<reference evidence="1 2" key="1">
    <citation type="journal article" date="2020" name="Mol. Biol. Evol.">
        <title>Interspecific Gene Flow and the Evolution of Specialization in Black and White Rhinoceros.</title>
        <authorList>
            <person name="Moodley Y."/>
            <person name="Westbury M.V."/>
            <person name="Russo I.M."/>
            <person name="Gopalakrishnan S."/>
            <person name="Rakotoarivelo A."/>
            <person name="Olsen R.A."/>
            <person name="Prost S."/>
            <person name="Tunstall T."/>
            <person name="Ryder O.A."/>
            <person name="Dalen L."/>
            <person name="Bruford M.W."/>
        </authorList>
    </citation>
    <scope>NUCLEOTIDE SEQUENCE [LARGE SCALE GENOMIC DNA]</scope>
    <source>
        <strain evidence="1">SBR-YM</strain>
        <tissue evidence="1">Skin</tissue>
    </source>
</reference>
<sequence length="76" mass="8469">MLDPTVCLERLLLFVECFGPFAQRKMGAGRVVHICNLPEGSCTENDVINLGLPFGKVTNYILMKSTNQRNCHRGNS</sequence>
<dbReference type="Gene3D" id="3.30.70.330">
    <property type="match status" value="1"/>
</dbReference>
<name>A0A7J7FK40_DICBM</name>
<gene>
    <name evidence="1" type="ORF">HPG69_015302</name>
</gene>
<dbReference type="PANTHER" id="PTHR15592">
    <property type="entry name" value="MATRIN 3/NUCLEAR PROTEIN 220-RELATED"/>
    <property type="match status" value="1"/>
</dbReference>
<dbReference type="GO" id="GO:0003676">
    <property type="term" value="F:nucleic acid binding"/>
    <property type="evidence" value="ECO:0007669"/>
    <property type="project" value="InterPro"/>
</dbReference>
<dbReference type="AlphaFoldDB" id="A0A7J7FK40"/>
<dbReference type="SUPFAM" id="SSF54928">
    <property type="entry name" value="RNA-binding domain, RBD"/>
    <property type="match status" value="1"/>
</dbReference>
<dbReference type="InterPro" id="IPR035979">
    <property type="entry name" value="RBD_domain_sf"/>
</dbReference>
<keyword evidence="2" id="KW-1185">Reference proteome</keyword>
<organism evidence="1 2">
    <name type="scientific">Diceros bicornis minor</name>
    <name type="common">South-central black rhinoceros</name>
    <dbReference type="NCBI Taxonomy" id="77932"/>
    <lineage>
        <taxon>Eukaryota</taxon>
        <taxon>Metazoa</taxon>
        <taxon>Chordata</taxon>
        <taxon>Craniata</taxon>
        <taxon>Vertebrata</taxon>
        <taxon>Euteleostomi</taxon>
        <taxon>Mammalia</taxon>
        <taxon>Eutheria</taxon>
        <taxon>Laurasiatheria</taxon>
        <taxon>Perissodactyla</taxon>
        <taxon>Rhinocerotidae</taxon>
        <taxon>Diceros</taxon>
    </lineage>
</organism>
<evidence type="ECO:0000313" key="2">
    <source>
        <dbReference type="Proteomes" id="UP000551758"/>
    </source>
</evidence>
<comment type="caution">
    <text evidence="1">The sequence shown here is derived from an EMBL/GenBank/DDBJ whole genome shotgun (WGS) entry which is preliminary data.</text>
</comment>